<dbReference type="EMBL" id="KI925455">
    <property type="protein sequence ID" value="ETW84999.1"/>
    <property type="molecule type" value="Genomic_DNA"/>
</dbReference>
<accession>W4KH08</accession>
<dbReference type="KEGG" id="hir:HETIRDRAFT_101210"/>
<dbReference type="eggNOG" id="ENOG502SZT3">
    <property type="taxonomic scope" value="Eukaryota"/>
</dbReference>
<reference evidence="1 2" key="1">
    <citation type="journal article" date="2012" name="New Phytol.">
        <title>Insight into trade-off between wood decay and parasitism from the genome of a fungal forest pathogen.</title>
        <authorList>
            <person name="Olson A."/>
            <person name="Aerts A."/>
            <person name="Asiegbu F."/>
            <person name="Belbahri L."/>
            <person name="Bouzid O."/>
            <person name="Broberg A."/>
            <person name="Canback B."/>
            <person name="Coutinho P.M."/>
            <person name="Cullen D."/>
            <person name="Dalman K."/>
            <person name="Deflorio G."/>
            <person name="van Diepen L.T."/>
            <person name="Dunand C."/>
            <person name="Duplessis S."/>
            <person name="Durling M."/>
            <person name="Gonthier P."/>
            <person name="Grimwood J."/>
            <person name="Fossdal C.G."/>
            <person name="Hansson D."/>
            <person name="Henrissat B."/>
            <person name="Hietala A."/>
            <person name="Himmelstrand K."/>
            <person name="Hoffmeister D."/>
            <person name="Hogberg N."/>
            <person name="James T.Y."/>
            <person name="Karlsson M."/>
            <person name="Kohler A."/>
            <person name="Kues U."/>
            <person name="Lee Y.H."/>
            <person name="Lin Y.C."/>
            <person name="Lind M."/>
            <person name="Lindquist E."/>
            <person name="Lombard V."/>
            <person name="Lucas S."/>
            <person name="Lunden K."/>
            <person name="Morin E."/>
            <person name="Murat C."/>
            <person name="Park J."/>
            <person name="Raffaello T."/>
            <person name="Rouze P."/>
            <person name="Salamov A."/>
            <person name="Schmutz J."/>
            <person name="Solheim H."/>
            <person name="Stahlberg J."/>
            <person name="Velez H."/>
            <person name="de Vries R.P."/>
            <person name="Wiebenga A."/>
            <person name="Woodward S."/>
            <person name="Yakovlev I."/>
            <person name="Garbelotto M."/>
            <person name="Martin F."/>
            <person name="Grigoriev I.V."/>
            <person name="Stenlid J."/>
        </authorList>
    </citation>
    <scope>NUCLEOTIDE SEQUENCE [LARGE SCALE GENOMIC DNA]</scope>
    <source>
        <strain evidence="1 2">TC 32-1</strain>
    </source>
</reference>
<dbReference type="HOGENOM" id="CLU_731798_0_0_1"/>
<dbReference type="InParanoid" id="W4KH08"/>
<dbReference type="OrthoDB" id="3228154at2759"/>
<organism evidence="1 2">
    <name type="scientific">Heterobasidion irregulare (strain TC 32-1)</name>
    <dbReference type="NCBI Taxonomy" id="747525"/>
    <lineage>
        <taxon>Eukaryota</taxon>
        <taxon>Fungi</taxon>
        <taxon>Dikarya</taxon>
        <taxon>Basidiomycota</taxon>
        <taxon>Agaricomycotina</taxon>
        <taxon>Agaricomycetes</taxon>
        <taxon>Russulales</taxon>
        <taxon>Bondarzewiaceae</taxon>
        <taxon>Heterobasidion</taxon>
        <taxon>Heterobasidion annosum species complex</taxon>
    </lineage>
</organism>
<dbReference type="RefSeq" id="XP_009541896.1">
    <property type="nucleotide sequence ID" value="XM_009543601.1"/>
</dbReference>
<evidence type="ECO:0000313" key="1">
    <source>
        <dbReference type="EMBL" id="ETW84999.1"/>
    </source>
</evidence>
<proteinExistence type="predicted"/>
<evidence type="ECO:0000313" key="2">
    <source>
        <dbReference type="Proteomes" id="UP000030671"/>
    </source>
</evidence>
<dbReference type="Proteomes" id="UP000030671">
    <property type="component" value="Unassembled WGS sequence"/>
</dbReference>
<gene>
    <name evidence="1" type="ORF">HETIRDRAFT_101210</name>
</gene>
<sequence length="391" mass="42199">MFHLQSLIRADYRKSLFTSRSALVENTNASLNASDLPSSLSSWNSKASPTVALSSACARPHCEPSTNIIPFPTNSHPDPSISSALPLDYESLSRPKRALPLDAPRQRCQTPPSHSLAPRRKALPLPGVIRQRSASQSSATGVVRSQKRLKRGKRVTAELMFTAAVHRSIVCRMKRARELNGSCEQNTDVEMKSMGAKDDGSLILNAQEELLVARLWQRLVDQGCSPVLLDDRTVGVPDRPRTSNSVGVVEDLSMDITPSHRMESLLPTGISALIHSPAVLPPPPTISPPPPPEASVAISSPFSIVSLPPPVPRRHAPIPSSARSISVAPDALTVYTMPQLVATLTIRYRDRKAVKARASLPQTKKLSRTKSALATGRVVVAEAAVGSRLHV</sequence>
<name>W4KH08_HETIT</name>
<dbReference type="GeneID" id="20665746"/>
<keyword evidence="2" id="KW-1185">Reference proteome</keyword>
<dbReference type="AlphaFoldDB" id="W4KH08"/>
<protein>
    <submittedName>
        <fullName evidence="1">Uncharacterized protein</fullName>
    </submittedName>
</protein>